<protein>
    <submittedName>
        <fullName evidence="1">Uncharacterized protein</fullName>
    </submittedName>
</protein>
<organism evidence="1 2">
    <name type="scientific">Euzebyella saccharophila</name>
    <dbReference type="NCBI Taxonomy" id="679664"/>
    <lineage>
        <taxon>Bacteria</taxon>
        <taxon>Pseudomonadati</taxon>
        <taxon>Bacteroidota</taxon>
        <taxon>Flavobacteriia</taxon>
        <taxon>Flavobacteriales</taxon>
        <taxon>Flavobacteriaceae</taxon>
        <taxon>Euzebyella</taxon>
    </lineage>
</organism>
<dbReference type="EMBL" id="JBHSAW010000007">
    <property type="protein sequence ID" value="MFC4096404.1"/>
    <property type="molecule type" value="Genomic_DNA"/>
</dbReference>
<comment type="caution">
    <text evidence="1">The sequence shown here is derived from an EMBL/GenBank/DDBJ whole genome shotgun (WGS) entry which is preliminary data.</text>
</comment>
<name>A0ABV8JPX6_9FLAO</name>
<keyword evidence="2" id="KW-1185">Reference proteome</keyword>
<evidence type="ECO:0000313" key="2">
    <source>
        <dbReference type="Proteomes" id="UP001595814"/>
    </source>
</evidence>
<accession>A0ABV8JPX6</accession>
<dbReference type="RefSeq" id="WP_192463668.1">
    <property type="nucleotide sequence ID" value="NZ_JACYFJ010000010.1"/>
</dbReference>
<gene>
    <name evidence="1" type="ORF">ACFOUT_11010</name>
</gene>
<evidence type="ECO:0000313" key="1">
    <source>
        <dbReference type="EMBL" id="MFC4096404.1"/>
    </source>
</evidence>
<proteinExistence type="predicted"/>
<reference evidence="2" key="1">
    <citation type="journal article" date="2019" name="Int. J. Syst. Evol. Microbiol.">
        <title>The Global Catalogue of Microorganisms (GCM) 10K type strain sequencing project: providing services to taxonomists for standard genome sequencing and annotation.</title>
        <authorList>
            <consortium name="The Broad Institute Genomics Platform"/>
            <consortium name="The Broad Institute Genome Sequencing Center for Infectious Disease"/>
            <person name="Wu L."/>
            <person name="Ma J."/>
        </authorList>
    </citation>
    <scope>NUCLEOTIDE SEQUENCE [LARGE SCALE GENOMIC DNA]</scope>
    <source>
        <strain evidence="2">CECT 7477</strain>
    </source>
</reference>
<sequence>MAADEKGNEIDVGHYPLCRFVSEKRGTIQFEIYGGDKIIRFQIEELERAIAAAKKWIQSEDSFNYHNQS</sequence>
<dbReference type="Proteomes" id="UP001595814">
    <property type="component" value="Unassembled WGS sequence"/>
</dbReference>